<dbReference type="PANTHER" id="PTHR22916:SF51">
    <property type="entry name" value="GLYCOSYLTRANSFERASE EPSH-RELATED"/>
    <property type="match status" value="1"/>
</dbReference>
<dbReference type="Gene3D" id="3.40.50.12580">
    <property type="match status" value="1"/>
</dbReference>
<dbReference type="RefSeq" id="WP_095586843.1">
    <property type="nucleotide sequence ID" value="NZ_PKRZ01000001.1"/>
</dbReference>
<evidence type="ECO:0000256" key="1">
    <source>
        <dbReference type="ARBA" id="ARBA00022676"/>
    </source>
</evidence>
<comment type="caution">
    <text evidence="4">The sequence shown here is derived from an EMBL/GenBank/DDBJ whole genome shotgun (WGS) entry which is preliminary data.</text>
</comment>
<dbReference type="SUPFAM" id="SSF53448">
    <property type="entry name" value="Nucleotide-diphospho-sugar transferases"/>
    <property type="match status" value="1"/>
</dbReference>
<dbReference type="GO" id="GO:0016757">
    <property type="term" value="F:glycosyltransferase activity"/>
    <property type="evidence" value="ECO:0007669"/>
    <property type="project" value="UniProtKB-KW"/>
</dbReference>
<dbReference type="Pfam" id="PF04464">
    <property type="entry name" value="Glyphos_transf"/>
    <property type="match status" value="1"/>
</dbReference>
<dbReference type="InterPro" id="IPR007554">
    <property type="entry name" value="Glycerophosphate_synth"/>
</dbReference>
<evidence type="ECO:0000313" key="5">
    <source>
        <dbReference type="Proteomes" id="UP000234865"/>
    </source>
</evidence>
<dbReference type="EMBL" id="PKRZ01000001">
    <property type="protein sequence ID" value="PLW60926.1"/>
    <property type="molecule type" value="Genomic_DNA"/>
</dbReference>
<dbReference type="PANTHER" id="PTHR22916">
    <property type="entry name" value="GLYCOSYLTRANSFERASE"/>
    <property type="match status" value="1"/>
</dbReference>
<sequence>MKLKNIKPFKQFVDGITVIVPIYNVEKYLSEACESLLKQKKIDFKLEILLIDNNSTDSSLTIANDYASKYPSIFTVLKQPKQGVSNVRNLGLQIARCKFIMFLDADDYINDQCISSVYSFFCMNENIVDVVAYNRTFFYEPLYDEKGKVLKSEHFREHPRNKLFPKTDVYDLEEHPELVQATLNIAIKNQDNSKKIYFDTNLDYAEDAEYITKIVSQKLKLGFVKEAKYYYRFSHYSTVNKFDSPVSSYQQLEVLMERHFEYYWENNLAIPQYVQMVALNEYVWRFGSFRNKLYPFHLDKELYQKWEDRLRKIIRSIDDELIMTVPNLDRFHRYSLIDFKNENIKFIFRGNHSAIDFYKNGKIIGKEEKFEVVIVDLTLRNNVFSIWGFIKFPFEDKLNLKLYVEIDDVEHEISTYESSYSSYKRREFSNQFKGFNFQYDLMDIIGTTTLNFFYKIGESRFEIKSVWWTRSRFLNVKDKLYINAKKGFKLEYKNYMNFEISTISTEQEHEILYRNEKILNENYKNKNLDNPVLNPPLNIIKLREIGHKVKIKRIWLYADKPGVIDNGFYQFLHDIQNADNINRYYIFHDSTDYLNKYLEEYDIQIGQIFDHFILFGSNEHMKLIMQSEIILGAFNGFAEVYPFSSEAYNKLVDCIDAEFIYLQHGVLHAQLKEIYSKERSFIDRIVISSEFERKNLIDNYLYKDENLLLTGMPRFDLKNKTVEKINRILFAPSWRVSFTKGRTADFGFIIDEEALYHSQYYSGLISIFESEALDNFLEANDLILDIQLHPIFSSLVKKFEELSTPRINIVKNKIPTEKYKIFITDFSSFVFDAVDLKIPIIYYVLDNDEFLAGNHTYRTLDLPLESQFGPIVENISGLISSLNTIVNNGYQPEENYRKRMDSFYSYPSENRKVLYQKIKQISDGFANNGY</sequence>
<dbReference type="InterPro" id="IPR029044">
    <property type="entry name" value="Nucleotide-diphossugar_trans"/>
</dbReference>
<accession>A0A2N5WF98</accession>
<dbReference type="CDD" id="cd00761">
    <property type="entry name" value="Glyco_tranf_GTA_type"/>
    <property type="match status" value="1"/>
</dbReference>
<evidence type="ECO:0000313" key="4">
    <source>
        <dbReference type="EMBL" id="PLW60926.1"/>
    </source>
</evidence>
<keyword evidence="1" id="KW-0328">Glycosyltransferase</keyword>
<reference evidence="5" key="1">
    <citation type="submission" date="2016-08" db="EMBL/GenBank/DDBJ databases">
        <title>Comparative genomics of Lactococcus lactis strain WFLU12 isolated from the gastrointestinal tract of wild olive flounder (Paralichythys olivaceus).</title>
        <authorList>
            <person name="Nguyen T.L."/>
            <person name="Kim D.-H."/>
        </authorList>
    </citation>
    <scope>NUCLEOTIDE SEQUENCE [LARGE SCALE GENOMIC DNA]</scope>
    <source>
        <strain evidence="5">WFLU12</strain>
    </source>
</reference>
<dbReference type="Pfam" id="PF00535">
    <property type="entry name" value="Glycos_transf_2"/>
    <property type="match status" value="1"/>
</dbReference>
<keyword evidence="2" id="KW-0808">Transferase</keyword>
<dbReference type="AlphaFoldDB" id="A0A2N5WF98"/>
<dbReference type="InterPro" id="IPR001173">
    <property type="entry name" value="Glyco_trans_2-like"/>
</dbReference>
<gene>
    <name evidence="4" type="primary">ggaB_1</name>
    <name evidence="4" type="ORF">CYU10_001984</name>
</gene>
<dbReference type="GO" id="GO:0016020">
    <property type="term" value="C:membrane"/>
    <property type="evidence" value="ECO:0007669"/>
    <property type="project" value="InterPro"/>
</dbReference>
<dbReference type="InterPro" id="IPR043148">
    <property type="entry name" value="TagF_C"/>
</dbReference>
<dbReference type="GO" id="GO:0047355">
    <property type="term" value="F:CDP-glycerol glycerophosphotransferase activity"/>
    <property type="evidence" value="ECO:0007669"/>
    <property type="project" value="InterPro"/>
</dbReference>
<evidence type="ECO:0000256" key="2">
    <source>
        <dbReference type="ARBA" id="ARBA00022679"/>
    </source>
</evidence>
<organism evidence="4 5">
    <name type="scientific">Lactococcus lactis subsp. lactis</name>
    <name type="common">Streptococcus lactis</name>
    <dbReference type="NCBI Taxonomy" id="1360"/>
    <lineage>
        <taxon>Bacteria</taxon>
        <taxon>Bacillati</taxon>
        <taxon>Bacillota</taxon>
        <taxon>Bacilli</taxon>
        <taxon>Lactobacillales</taxon>
        <taxon>Streptococcaceae</taxon>
        <taxon>Lactococcus</taxon>
    </lineage>
</organism>
<protein>
    <submittedName>
        <fullName evidence="4">Minor teichoic acid biosynthesis protein GgaB</fullName>
    </submittedName>
</protein>
<feature type="domain" description="Glycosyltransferase 2-like" evidence="3">
    <location>
        <begin position="17"/>
        <end position="135"/>
    </location>
</feature>
<evidence type="ECO:0000259" key="3">
    <source>
        <dbReference type="Pfam" id="PF00535"/>
    </source>
</evidence>
<dbReference type="Proteomes" id="UP000234865">
    <property type="component" value="Unassembled WGS sequence"/>
</dbReference>
<dbReference type="Gene3D" id="3.90.550.10">
    <property type="entry name" value="Spore Coat Polysaccharide Biosynthesis Protein SpsA, Chain A"/>
    <property type="match status" value="1"/>
</dbReference>
<proteinExistence type="predicted"/>
<name>A0A2N5WF98_LACLL</name>